<proteinExistence type="predicted"/>
<accession>A0AA40S087</accession>
<sequence length="283" mass="31282">MSEQVLQPAPALIAPKRVTAVDVCRALRRRFCAPEWALLFEVGDATGARHTRFTDAVAMSLWPSRGLELYGMEIKVSRSDWRSERANPEKAETIAAYCDRWSLVTGPGVVESIDEIPPAWGWILCEGERLTTQKEPARTDAKVCDRRFLAALLRRASTSDGAHYEAEVAARMEANEADFQRRVDRAVEMRLGDRDAALKDIEAFEAAAGIQISEFRGWASSAAETGRAVSAVMKSGVDQTYQGLQHCANTLRESAGRIEEALEALNLPAAPKPTSHKRRRGSR</sequence>
<name>A0AA40S087_9HYPH</name>
<evidence type="ECO:0000313" key="1">
    <source>
        <dbReference type="EMBL" id="MBA8912049.1"/>
    </source>
</evidence>
<dbReference type="EMBL" id="JACJIB010000002">
    <property type="protein sequence ID" value="MBA8912049.1"/>
    <property type="molecule type" value="Genomic_DNA"/>
</dbReference>
<evidence type="ECO:0000313" key="2">
    <source>
        <dbReference type="Proteomes" id="UP000543554"/>
    </source>
</evidence>
<dbReference type="Proteomes" id="UP000543554">
    <property type="component" value="Unassembled WGS sequence"/>
</dbReference>
<dbReference type="RefSeq" id="WP_182554238.1">
    <property type="nucleotide sequence ID" value="NZ_BPRF01000005.1"/>
</dbReference>
<organism evidence="1 2">
    <name type="scientific">Methylorubrum thiocyanatum</name>
    <dbReference type="NCBI Taxonomy" id="47958"/>
    <lineage>
        <taxon>Bacteria</taxon>
        <taxon>Pseudomonadati</taxon>
        <taxon>Pseudomonadota</taxon>
        <taxon>Alphaproteobacteria</taxon>
        <taxon>Hyphomicrobiales</taxon>
        <taxon>Methylobacteriaceae</taxon>
        <taxon>Methylorubrum</taxon>
    </lineage>
</organism>
<dbReference type="AlphaFoldDB" id="A0AA40S087"/>
<comment type="caution">
    <text evidence="1">The sequence shown here is derived from an EMBL/GenBank/DDBJ whole genome shotgun (WGS) entry which is preliminary data.</text>
</comment>
<gene>
    <name evidence="1" type="ORF">HNR51_001117</name>
</gene>
<protein>
    <submittedName>
        <fullName evidence="1">Uncharacterized protein</fullName>
    </submittedName>
</protein>
<reference evidence="1 2" key="1">
    <citation type="submission" date="2020-08" db="EMBL/GenBank/DDBJ databases">
        <title>Genomic Encyclopedia of Type Strains, Phase IV (KMG-IV): sequencing the most valuable type-strain genomes for metagenomic binning, comparative biology and taxonomic classification.</title>
        <authorList>
            <person name="Goeker M."/>
        </authorList>
    </citation>
    <scope>NUCLEOTIDE SEQUENCE [LARGE SCALE GENOMIC DNA]</scope>
    <source>
        <strain evidence="1 2">DSM 11490</strain>
    </source>
</reference>
<keyword evidence="2" id="KW-1185">Reference proteome</keyword>